<organism evidence="16 17">
    <name type="scientific">Candidatus Nealsonbacteria bacterium CG08_land_8_20_14_0_20_38_20</name>
    <dbReference type="NCBI Taxonomy" id="1974705"/>
    <lineage>
        <taxon>Bacteria</taxon>
        <taxon>Candidatus Nealsoniibacteriota</taxon>
    </lineage>
</organism>
<dbReference type="FunFam" id="3.40.50.10990:FF:000001">
    <property type="entry name" value="Riboflavin biosynthesis protein RibBA"/>
    <property type="match status" value="1"/>
</dbReference>
<dbReference type="CDD" id="cd00641">
    <property type="entry name" value="GTP_cyclohydro2"/>
    <property type="match status" value="1"/>
</dbReference>
<dbReference type="GO" id="GO:0008686">
    <property type="term" value="F:3,4-dihydroxy-2-butanone-4-phosphate synthase activity"/>
    <property type="evidence" value="ECO:0007669"/>
    <property type="project" value="UniProtKB-EC"/>
</dbReference>
<dbReference type="EMBL" id="PEYD01000040">
    <property type="protein sequence ID" value="PIS39402.1"/>
    <property type="molecule type" value="Genomic_DNA"/>
</dbReference>
<feature type="active site" description="Nucleophile" evidence="14">
    <location>
        <position position="368"/>
    </location>
</feature>
<feature type="binding site" evidence="14">
    <location>
        <position position="354"/>
    </location>
    <ligand>
        <name>GTP</name>
        <dbReference type="ChEBI" id="CHEBI:37565"/>
    </ligand>
</feature>
<evidence type="ECO:0000313" key="16">
    <source>
        <dbReference type="EMBL" id="PIS39402.1"/>
    </source>
</evidence>
<dbReference type="PANTHER" id="PTHR21327">
    <property type="entry name" value="GTP CYCLOHYDROLASE II-RELATED"/>
    <property type="match status" value="1"/>
</dbReference>
<evidence type="ECO:0000259" key="15">
    <source>
        <dbReference type="Pfam" id="PF00925"/>
    </source>
</evidence>
<keyword evidence="9 14" id="KW-0378">Hydrolase</keyword>
<dbReference type="InterPro" id="IPR017945">
    <property type="entry name" value="DHBP_synth_RibB-like_a/b_dom"/>
</dbReference>
<feature type="binding site" evidence="14">
    <location>
        <begin position="332"/>
        <end position="334"/>
    </location>
    <ligand>
        <name>GTP</name>
        <dbReference type="ChEBI" id="CHEBI:37565"/>
    </ligand>
</feature>
<gene>
    <name evidence="14" type="primary">ribA</name>
    <name evidence="16" type="ORF">COT33_02170</name>
</gene>
<evidence type="ECO:0000256" key="2">
    <source>
        <dbReference type="ARBA" id="ARBA00002284"/>
    </source>
</evidence>
<dbReference type="Gene3D" id="3.40.50.10990">
    <property type="entry name" value="GTP cyclohydrolase II"/>
    <property type="match status" value="1"/>
</dbReference>
<comment type="similarity">
    <text evidence="14">Belongs to the GTP cyclohydrolase II family.</text>
</comment>
<dbReference type="GO" id="GO:0009231">
    <property type="term" value="P:riboflavin biosynthetic process"/>
    <property type="evidence" value="ECO:0007669"/>
    <property type="project" value="UniProtKB-UniRule"/>
</dbReference>
<protein>
    <recommendedName>
        <fullName evidence="14">GTP cyclohydrolase-2</fullName>
        <ecNumber evidence="14">3.5.4.25</ecNumber>
    </recommendedName>
    <alternativeName>
        <fullName evidence="14">GTP cyclohydrolase II</fullName>
    </alternativeName>
</protein>
<evidence type="ECO:0000256" key="10">
    <source>
        <dbReference type="ARBA" id="ARBA00022833"/>
    </source>
</evidence>
<dbReference type="InterPro" id="IPR036144">
    <property type="entry name" value="RibA-like_sf"/>
</dbReference>
<feature type="binding site" evidence="14">
    <location>
        <position position="307"/>
    </location>
    <ligand>
        <name>Zn(2+)</name>
        <dbReference type="ChEBI" id="CHEBI:29105"/>
        <note>catalytic</note>
    </ligand>
</feature>
<keyword evidence="10 14" id="KW-0862">Zinc</keyword>
<dbReference type="UniPathway" id="UPA00275">
    <property type="reaction ID" value="UER00399"/>
</dbReference>
<dbReference type="InterPro" id="IPR000422">
    <property type="entry name" value="DHBP_synthase_RibB"/>
</dbReference>
<evidence type="ECO:0000256" key="11">
    <source>
        <dbReference type="ARBA" id="ARBA00023134"/>
    </source>
</evidence>
<comment type="function">
    <text evidence="12 14">Catalyzes the conversion of GTP to 2,5-diamino-6-ribosylamino-4(3H)-pyrimidinone 5'-phosphate (DARP), formate and pyrophosphate.</text>
</comment>
<dbReference type="EC" id="3.5.4.25" evidence="14"/>
<keyword evidence="8 14" id="KW-0547">Nucleotide-binding</keyword>
<comment type="catalytic activity">
    <reaction evidence="1">
        <text>D-ribulose 5-phosphate = (2S)-2-hydroxy-3-oxobutyl phosphate + formate + H(+)</text>
        <dbReference type="Rhea" id="RHEA:18457"/>
        <dbReference type="ChEBI" id="CHEBI:15378"/>
        <dbReference type="ChEBI" id="CHEBI:15740"/>
        <dbReference type="ChEBI" id="CHEBI:58121"/>
        <dbReference type="ChEBI" id="CHEBI:58830"/>
        <dbReference type="EC" id="4.1.99.12"/>
    </reaction>
</comment>
<dbReference type="Pfam" id="PF00926">
    <property type="entry name" value="DHBP_synthase"/>
    <property type="match status" value="1"/>
</dbReference>
<dbReference type="InterPro" id="IPR000926">
    <property type="entry name" value="RibA"/>
</dbReference>
<evidence type="ECO:0000256" key="5">
    <source>
        <dbReference type="ARBA" id="ARBA00005520"/>
    </source>
</evidence>
<keyword evidence="11 14" id="KW-0342">GTP-binding</keyword>
<comment type="cofactor">
    <cofactor evidence="14">
        <name>Zn(2+)</name>
        <dbReference type="ChEBI" id="CHEBI:29105"/>
    </cofactor>
    <text evidence="14">Binds 1 zinc ion per subunit.</text>
</comment>
<comment type="pathway">
    <text evidence="4">Cofactor biosynthesis; riboflavin biosynthesis; 2-hydroxy-3-oxobutyl phosphate from D-ribulose 5-phosphate: step 1/1.</text>
</comment>
<dbReference type="PIRSF" id="PIRSF001259">
    <property type="entry name" value="RibA"/>
    <property type="match status" value="1"/>
</dbReference>
<proteinExistence type="inferred from homology"/>
<feature type="binding site" evidence="14">
    <location>
        <position position="294"/>
    </location>
    <ligand>
        <name>Zn(2+)</name>
        <dbReference type="ChEBI" id="CHEBI:29105"/>
        <note>catalytic</note>
    </ligand>
</feature>
<evidence type="ECO:0000256" key="9">
    <source>
        <dbReference type="ARBA" id="ARBA00022801"/>
    </source>
</evidence>
<comment type="pathway">
    <text evidence="3 14">Cofactor biosynthesis; riboflavin biosynthesis; 5-amino-6-(D-ribitylamino)uracil from GTP: step 1/4.</text>
</comment>
<dbReference type="SUPFAM" id="SSF55821">
    <property type="entry name" value="YrdC/RibB"/>
    <property type="match status" value="1"/>
</dbReference>
<evidence type="ECO:0000256" key="14">
    <source>
        <dbReference type="HAMAP-Rule" id="MF_00179"/>
    </source>
</evidence>
<dbReference type="HAMAP" id="MF_00179">
    <property type="entry name" value="RibA"/>
    <property type="match status" value="1"/>
</dbReference>
<dbReference type="NCBIfam" id="NF001591">
    <property type="entry name" value="PRK00393.1"/>
    <property type="match status" value="1"/>
</dbReference>
<evidence type="ECO:0000256" key="12">
    <source>
        <dbReference type="ARBA" id="ARBA00043932"/>
    </source>
</evidence>
<dbReference type="Proteomes" id="UP000230088">
    <property type="component" value="Unassembled WGS sequence"/>
</dbReference>
<evidence type="ECO:0000256" key="13">
    <source>
        <dbReference type="ARBA" id="ARBA00049295"/>
    </source>
</evidence>
<dbReference type="GO" id="GO:0008270">
    <property type="term" value="F:zinc ion binding"/>
    <property type="evidence" value="ECO:0007669"/>
    <property type="project" value="UniProtKB-UniRule"/>
</dbReference>
<dbReference type="NCBIfam" id="TIGR00506">
    <property type="entry name" value="ribB"/>
    <property type="match status" value="1"/>
</dbReference>
<evidence type="ECO:0000256" key="7">
    <source>
        <dbReference type="ARBA" id="ARBA00022723"/>
    </source>
</evidence>
<dbReference type="PANTHER" id="PTHR21327:SF18">
    <property type="entry name" value="3,4-DIHYDROXY-2-BUTANONE 4-PHOSPHATE SYNTHASE"/>
    <property type="match status" value="1"/>
</dbReference>
<evidence type="ECO:0000256" key="3">
    <source>
        <dbReference type="ARBA" id="ARBA00004853"/>
    </source>
</evidence>
<feature type="active site" description="Proton acceptor" evidence="14">
    <location>
        <position position="366"/>
    </location>
</feature>
<keyword evidence="7 14" id="KW-0479">Metal-binding</keyword>
<feature type="binding site" evidence="14">
    <location>
        <position position="305"/>
    </location>
    <ligand>
        <name>Zn(2+)</name>
        <dbReference type="ChEBI" id="CHEBI:29105"/>
        <note>catalytic</note>
    </ligand>
</feature>
<feature type="domain" description="GTP cyclohydrolase II" evidence="15">
    <location>
        <begin position="246"/>
        <end position="409"/>
    </location>
</feature>
<feature type="binding site" evidence="14">
    <location>
        <position position="310"/>
    </location>
    <ligand>
        <name>GTP</name>
        <dbReference type="ChEBI" id="CHEBI:37565"/>
    </ligand>
</feature>
<accession>A0A2H0YNT6</accession>
<feature type="binding site" evidence="14">
    <location>
        <begin position="289"/>
        <end position="293"/>
    </location>
    <ligand>
        <name>GTP</name>
        <dbReference type="ChEBI" id="CHEBI:37565"/>
    </ligand>
</feature>
<dbReference type="GO" id="GO:0003935">
    <property type="term" value="F:GTP cyclohydrolase II activity"/>
    <property type="evidence" value="ECO:0007669"/>
    <property type="project" value="UniProtKB-UniRule"/>
</dbReference>
<comment type="similarity">
    <text evidence="5">In the N-terminal section; belongs to the DHBP synthase family.</text>
</comment>
<comment type="caution">
    <text evidence="16">The sequence shown here is derived from an EMBL/GenBank/DDBJ whole genome shotgun (WGS) entry which is preliminary data.</text>
</comment>
<dbReference type="Pfam" id="PF00925">
    <property type="entry name" value="GTP_cyclohydro2"/>
    <property type="match status" value="1"/>
</dbReference>
<dbReference type="NCBIfam" id="TIGR00505">
    <property type="entry name" value="ribA"/>
    <property type="match status" value="1"/>
</dbReference>
<comment type="function">
    <text evidence="2">Catalyzes the conversion of D-ribulose 5-phosphate to formate and 3,4-dihydroxy-2-butanone 4-phosphate.</text>
</comment>
<sequence>MNPVRNPKNKYLYKNVKLSKKQGKVSNGVKNFCSIPEAIEEIKNSKMLIIVDSPSRENEGDFFFPAKLATAKKVNFLIKQGGGLVCAAITKNQALNLQLPLMVNGLFNTEKTKVNFALSVNASKGISTGISAYDRSKTIKILAEPKAKPSDLTRPGHIFPLIAASEGLAKRQGHTEAAVALAKLAGFFPAGVICEIIRDDGKMAKLPDLLKVAQKFNLKIVLIKELLKWLEKNPLKKEKPLKSVNRVAESLLPTAYGTFKIIIYKTIMDNREHSVLLIGSQKNAPMPVRIHSQCLTGDTFLSLKCDCREQLHQSMKLISQNKRGVIIYLNQEGRGIGLANKIRTYGLQEKGLDTVEANKAIGFSADERDYQAAAEILKDLNISTIILLTNNPQKTNDLRSYGINVQKIMPLRTKPNHINRDYLLTKKIKLGHNL</sequence>
<evidence type="ECO:0000256" key="6">
    <source>
        <dbReference type="ARBA" id="ARBA00022619"/>
    </source>
</evidence>
<evidence type="ECO:0000256" key="1">
    <source>
        <dbReference type="ARBA" id="ARBA00000141"/>
    </source>
</evidence>
<dbReference type="AlphaFoldDB" id="A0A2H0YNT6"/>
<dbReference type="GO" id="GO:0005829">
    <property type="term" value="C:cytosol"/>
    <property type="evidence" value="ECO:0007669"/>
    <property type="project" value="TreeGrafter"/>
</dbReference>
<dbReference type="Gene3D" id="3.90.870.10">
    <property type="entry name" value="DHBP synthase"/>
    <property type="match status" value="1"/>
</dbReference>
<evidence type="ECO:0000313" key="17">
    <source>
        <dbReference type="Proteomes" id="UP000230088"/>
    </source>
</evidence>
<evidence type="ECO:0000256" key="4">
    <source>
        <dbReference type="ARBA" id="ARBA00004904"/>
    </source>
</evidence>
<dbReference type="GO" id="GO:0005525">
    <property type="term" value="F:GTP binding"/>
    <property type="evidence" value="ECO:0007669"/>
    <property type="project" value="UniProtKB-KW"/>
</dbReference>
<feature type="binding site" evidence="14">
    <location>
        <position position="389"/>
    </location>
    <ligand>
        <name>GTP</name>
        <dbReference type="ChEBI" id="CHEBI:37565"/>
    </ligand>
</feature>
<name>A0A2H0YNT6_9BACT</name>
<evidence type="ECO:0000256" key="8">
    <source>
        <dbReference type="ARBA" id="ARBA00022741"/>
    </source>
</evidence>
<keyword evidence="6 14" id="KW-0686">Riboflavin biosynthesis</keyword>
<dbReference type="SUPFAM" id="SSF142695">
    <property type="entry name" value="RibA-like"/>
    <property type="match status" value="1"/>
</dbReference>
<dbReference type="InterPro" id="IPR032677">
    <property type="entry name" value="GTP_cyclohydro_II"/>
</dbReference>
<feature type="binding site" evidence="14">
    <location>
        <position position="394"/>
    </location>
    <ligand>
        <name>GTP</name>
        <dbReference type="ChEBI" id="CHEBI:37565"/>
    </ligand>
</feature>
<comment type="catalytic activity">
    <reaction evidence="13 14">
        <text>GTP + 4 H2O = 2,5-diamino-6-hydroxy-4-(5-phosphoribosylamino)-pyrimidine + formate + 2 phosphate + 3 H(+)</text>
        <dbReference type="Rhea" id="RHEA:23704"/>
        <dbReference type="ChEBI" id="CHEBI:15377"/>
        <dbReference type="ChEBI" id="CHEBI:15378"/>
        <dbReference type="ChEBI" id="CHEBI:15740"/>
        <dbReference type="ChEBI" id="CHEBI:37565"/>
        <dbReference type="ChEBI" id="CHEBI:43474"/>
        <dbReference type="ChEBI" id="CHEBI:58614"/>
        <dbReference type="EC" id="3.5.4.25"/>
    </reaction>
</comment>
<reference evidence="17" key="1">
    <citation type="submission" date="2017-09" db="EMBL/GenBank/DDBJ databases">
        <title>Depth-based differentiation of microbial function through sediment-hosted aquifers and enrichment of novel symbionts in the deep terrestrial subsurface.</title>
        <authorList>
            <person name="Probst A.J."/>
            <person name="Ladd B."/>
            <person name="Jarett J.K."/>
            <person name="Geller-Mcgrath D.E."/>
            <person name="Sieber C.M.K."/>
            <person name="Emerson J.B."/>
            <person name="Anantharaman K."/>
            <person name="Thomas B.C."/>
            <person name="Malmstrom R."/>
            <person name="Stieglmeier M."/>
            <person name="Klingl A."/>
            <person name="Woyke T."/>
            <person name="Ryan C.M."/>
            <person name="Banfield J.F."/>
        </authorList>
    </citation>
    <scope>NUCLEOTIDE SEQUENCE [LARGE SCALE GENOMIC DNA]</scope>
</reference>